<proteinExistence type="predicted"/>
<organism evidence="1 2">
    <name type="scientific">Setaria digitata</name>
    <dbReference type="NCBI Taxonomy" id="48799"/>
    <lineage>
        <taxon>Eukaryota</taxon>
        <taxon>Metazoa</taxon>
        <taxon>Ecdysozoa</taxon>
        <taxon>Nematoda</taxon>
        <taxon>Chromadorea</taxon>
        <taxon>Rhabditida</taxon>
        <taxon>Spirurina</taxon>
        <taxon>Spiruromorpha</taxon>
        <taxon>Filarioidea</taxon>
        <taxon>Setariidae</taxon>
        <taxon>Setaria</taxon>
    </lineage>
</organism>
<evidence type="ECO:0000313" key="2">
    <source>
        <dbReference type="WBParaSite" id="sdigi.contig315.g7364.t1"/>
    </source>
</evidence>
<sequence length="41" mass="4497">MSKEVLETKEVPDGLNGSHIKGLVGRLKEVRRNFPASLSGF</sequence>
<name>A0A915PWR7_9BILA</name>
<dbReference type="Proteomes" id="UP000887581">
    <property type="component" value="Unplaced"/>
</dbReference>
<keyword evidence="1" id="KW-1185">Reference proteome</keyword>
<dbReference type="WBParaSite" id="sdigi.contig315.g7364.t1">
    <property type="protein sequence ID" value="sdigi.contig315.g7364.t1"/>
    <property type="gene ID" value="sdigi.contig315.g7364"/>
</dbReference>
<protein>
    <submittedName>
        <fullName evidence="2">Uncharacterized protein</fullName>
    </submittedName>
</protein>
<evidence type="ECO:0000313" key="1">
    <source>
        <dbReference type="Proteomes" id="UP000887581"/>
    </source>
</evidence>
<reference evidence="2" key="1">
    <citation type="submission" date="2022-11" db="UniProtKB">
        <authorList>
            <consortium name="WormBaseParasite"/>
        </authorList>
    </citation>
    <scope>IDENTIFICATION</scope>
</reference>
<dbReference type="AlphaFoldDB" id="A0A915PWR7"/>
<accession>A0A915PWR7</accession>